<dbReference type="SMART" id="SM00456">
    <property type="entry name" value="WW"/>
    <property type="match status" value="1"/>
</dbReference>
<evidence type="ECO:0000313" key="5">
    <source>
        <dbReference type="Proteomes" id="UP000332933"/>
    </source>
</evidence>
<feature type="domain" description="WW" evidence="2">
    <location>
        <begin position="950"/>
        <end position="976"/>
    </location>
</feature>
<dbReference type="InterPro" id="IPR001202">
    <property type="entry name" value="WW_dom"/>
</dbReference>
<name>A0A485LI08_9STRA</name>
<evidence type="ECO:0000313" key="4">
    <source>
        <dbReference type="EMBL" id="VFT98300.1"/>
    </source>
</evidence>
<dbReference type="Gene3D" id="1.10.238.10">
    <property type="entry name" value="EF-hand"/>
    <property type="match status" value="1"/>
</dbReference>
<dbReference type="EMBL" id="VJMH01006986">
    <property type="protein sequence ID" value="KAF0686577.1"/>
    <property type="molecule type" value="Genomic_DNA"/>
</dbReference>
<dbReference type="OrthoDB" id="79895at2759"/>
<dbReference type="Gene3D" id="2.20.70.10">
    <property type="match status" value="1"/>
</dbReference>
<reference evidence="3" key="2">
    <citation type="submission" date="2019-06" db="EMBL/GenBank/DDBJ databases">
        <title>Genomics analysis of Aphanomyces spp. identifies a new class of oomycete effector associated with host adaptation.</title>
        <authorList>
            <person name="Gaulin E."/>
        </authorList>
    </citation>
    <scope>NUCLEOTIDE SEQUENCE</scope>
    <source>
        <strain evidence="3">CBS 578.67</strain>
    </source>
</reference>
<dbReference type="Proteomes" id="UP000332933">
    <property type="component" value="Unassembled WGS sequence"/>
</dbReference>
<feature type="region of interest" description="Disordered" evidence="1">
    <location>
        <begin position="1673"/>
        <end position="1705"/>
    </location>
</feature>
<dbReference type="CDD" id="cd00201">
    <property type="entry name" value="WW"/>
    <property type="match status" value="1"/>
</dbReference>
<dbReference type="InterPro" id="IPR011992">
    <property type="entry name" value="EF-hand-dom_pair"/>
</dbReference>
<evidence type="ECO:0000313" key="3">
    <source>
        <dbReference type="EMBL" id="KAF0686577.1"/>
    </source>
</evidence>
<reference evidence="4 5" key="1">
    <citation type="submission" date="2019-03" db="EMBL/GenBank/DDBJ databases">
        <authorList>
            <person name="Gaulin E."/>
            <person name="Dumas B."/>
        </authorList>
    </citation>
    <scope>NUCLEOTIDE SEQUENCE [LARGE SCALE GENOMIC DNA]</scope>
    <source>
        <strain evidence="4">CBS 568.67</strain>
    </source>
</reference>
<dbReference type="InterPro" id="IPR036020">
    <property type="entry name" value="WW_dom_sf"/>
</dbReference>
<keyword evidence="5" id="KW-1185">Reference proteome</keyword>
<evidence type="ECO:0000256" key="1">
    <source>
        <dbReference type="SAM" id="MobiDB-lite"/>
    </source>
</evidence>
<dbReference type="SUPFAM" id="SSF51045">
    <property type="entry name" value="WW domain"/>
    <property type="match status" value="1"/>
</dbReference>
<accession>A0A485LI08</accession>
<dbReference type="Pfam" id="PF00397">
    <property type="entry name" value="WW"/>
    <property type="match status" value="1"/>
</dbReference>
<dbReference type="PROSITE" id="PS01159">
    <property type="entry name" value="WW_DOMAIN_1"/>
    <property type="match status" value="1"/>
</dbReference>
<dbReference type="SUPFAM" id="SSF47473">
    <property type="entry name" value="EF-hand"/>
    <property type="match status" value="1"/>
</dbReference>
<sequence length="1950" mass="229138">MPSCSLDDDIVEHVFDAYANAATHRLSNSGFRRLAMDAPNLLTPWFGMVDVDLAYTQARGHSCRRLDTTQFVEALVLLAWRKYPEEAQQEAFHRLLNESIYLLPAAPKAAHLRATDFATTRLCLSASQSVDHDIAFAFSLPSLASSRSSSFDFGSVGSDCPPLDGFLRETVVSSIAMSSSSVAAPFHREYDVAEPAPFTDDVLSMRLQPNDANVVLRKCTAAAFLLATWHFAVKSHRHAALVQGFASWRDSADASTQRIHVLAAAITRHHRAHCHHAMTSWKAYTRASQVAQTRHLVPVVWAMQRQQDKLRTVLADWRAAVVESQDTRKCLYRVWTHCLAKRLRASLAQWRCHTVHSRVHPVVLRRLFRRQRTQQMHFAFSRWQMHAEARNRLDIVLTRANQRLLFDVCTKVITWHAHKQSRRATAQRILHILASRHLNRAFATWHVQLNHQNLVRGFQQRRAAAQTATALQTWRLFGAHYQTQRAQLHRLAACLTAHALSRAFLRWTKLSLSLQRVAVEQLAASSHQHVAVRLITRCLKRAMRTHQARRFETWQRVTLVERYLAANHRRAALTQLAMRATNTTHRVLVVRFRHWRATTEWLQANAAQQVRDQLRAAEQRQAQTVAILRRWTNRKQLGNVQRAFCQWIGVSRAQTRCEDGVRALEACTVHVALRQAWQRWRHRGDMVTGLMGCARVIGRRWRRGAFEAWRRKLYLQRVCDVAARHKSLERHRQQRILAQWLDRAIQSKQREAWFRWTRDLQLTQQRALVRSTVHAQFGLWWRLHLGFDARRKRTAAFYTWHHYSLAWGMTKARDRHEQTIENILVGRHVEITLRLGFSMWAAMTNTRQTTREYVTRVVHMWHRERFRSAFAHWQHEVKIGRALLCCVVPTWSKFKVVDAWSRWHVTIQTLRVTAVRHQASHRLTYLWAIVCQRRHWRQWQNVVQDSTKLWKTHWSRDDGAYFYRNALTGVSQWDLPQAFLTPLAATRSILPPTTIQGIHILHRIGRRQHAHQRHIDVARALYRWKAMTHRAVADGALRRAYDEQCHVLVHTTHTLMQHQVTECYVACQDLVHKVHAVGRAFAALKQRWVRSQHAALALARVRAHVRADDGLLQAALSHWRLVVWTVCARRREYARTADFVHARGFLRLAGAIKAIALKRQATAFHALQRHARLVTAHGARLGELVHRMECAAPWRWWKAITAAHRRRAHLMEGCKRRRKQQVWCKWVRNTRVVCRHRLATSMLSRVLWRRASRAAMQLWVRRTAQVHHLRRIVERDAATSMQRAWMTWKYAVQVDHLIQHGLLTQLVLRWRVHVAQRQRTRSLLQRCAIVHRRNWLDATLGTWRQQIHEVSATEKANQATQQTQLRRVWHAWQRMATLNRCRTTVLGRVVLSALRRHLVRGVTQWKAWLLSARHMQVVQRMLRQYATAAQSFMRERDRWHAATSRRVVKTWLGHVRKQHRLTTTCAFHRWQMQSRHSGARHLLADAHVRNQRRWLVSQCWFQWRQRQWRIDHAALGLVRSRARRSLLARTLHWWHATLAAQHDHRTCVVQRQLVASLSRLCRRVWLAWRGSCVATKLKATTTRHVFTSWLALAQRTQLRPVRWSHRRQAVALDRAVATSLQWQVWSEWRTLVGGQRTRNQWFERAMPRLWLCVLWNQWAEATKQARQLAAAATSTTALSTADDRSMTNSGTRKLPTPPKPPRRPSVTIVKKPLKKHRVIHQLLRKRVTLLLDRHFGRWKRTTDTMSVHALKMSLAQLLELQHRTDALGGHFTRWRDTTQRQRGHRVDMLQRHLWYWRARTILLQHGRVRLTSALRLARTEHEGKQWHRAAVFQRWRLGHMRRHAARLLMYGVSDNNGHSEAELTAAARQKSHYMAALTLHLVLLKRRVHQIVHAFRVWHDDVFPSRTWRILMPVKLASTMVQIKYRLFVTKRELCHIYDRLLELESKVPP</sequence>
<proteinExistence type="predicted"/>
<protein>
    <submittedName>
        <fullName evidence="4">Aste57867_21630 protein</fullName>
    </submittedName>
</protein>
<dbReference type="EMBL" id="CAADRA010007012">
    <property type="protein sequence ID" value="VFT98300.1"/>
    <property type="molecule type" value="Genomic_DNA"/>
</dbReference>
<organism evidence="4 5">
    <name type="scientific">Aphanomyces stellatus</name>
    <dbReference type="NCBI Taxonomy" id="120398"/>
    <lineage>
        <taxon>Eukaryota</taxon>
        <taxon>Sar</taxon>
        <taxon>Stramenopiles</taxon>
        <taxon>Oomycota</taxon>
        <taxon>Saprolegniomycetes</taxon>
        <taxon>Saprolegniales</taxon>
        <taxon>Verrucalvaceae</taxon>
        <taxon>Aphanomyces</taxon>
    </lineage>
</organism>
<gene>
    <name evidence="4" type="primary">Aste57867_21630</name>
    <name evidence="3" type="ORF">As57867_021561</name>
    <name evidence="4" type="ORF">ASTE57867_21630</name>
</gene>
<evidence type="ECO:0000259" key="2">
    <source>
        <dbReference type="PROSITE" id="PS01159"/>
    </source>
</evidence>